<evidence type="ECO:0000313" key="1">
    <source>
        <dbReference type="EMBL" id="KAJ4709601.1"/>
    </source>
</evidence>
<protein>
    <submittedName>
        <fullName evidence="1">E3 ubiquitin-protein ligase RING1-like</fullName>
    </submittedName>
</protein>
<evidence type="ECO:0000313" key="2">
    <source>
        <dbReference type="Proteomes" id="UP001164539"/>
    </source>
</evidence>
<accession>A0ACC1XE64</accession>
<gene>
    <name evidence="1" type="ORF">OWV82_019367</name>
</gene>
<comment type="caution">
    <text evidence="1">The sequence shown here is derived from an EMBL/GenBank/DDBJ whole genome shotgun (WGS) entry which is preliminary data.</text>
</comment>
<proteinExistence type="predicted"/>
<sequence length="292" mass="33500">MVIMKEEAHATSIQVFRWNEKLPKRAFSDCMGLLTLTFQNSFNLRTPGKFDKIEKPSWPRKLTPFHLHYLFARDSFQAMLLDLLLRTGYFLPDSAHSLASQISKYLFSNYRLPLENLSELKRDAMTVIVVEVHRTRIVHLEHAADDNQEYFFPDPDPGDFPTPDDSNHDIFVTEKGEKYPVDIDDDKNPDDLTVIMRRYLGVRKRIPTYPILISKPVGLIEVKPEQRLKIFQAFGGRAVNGSCSICLQCFSDGMELVETACSHVFHENCVYNLLSTKNSCPICTSDLFSVQS</sequence>
<dbReference type="Proteomes" id="UP001164539">
    <property type="component" value="Chromosome 10"/>
</dbReference>
<keyword evidence="2" id="KW-1185">Reference proteome</keyword>
<organism evidence="1 2">
    <name type="scientific">Melia azedarach</name>
    <name type="common">Chinaberry tree</name>
    <dbReference type="NCBI Taxonomy" id="155640"/>
    <lineage>
        <taxon>Eukaryota</taxon>
        <taxon>Viridiplantae</taxon>
        <taxon>Streptophyta</taxon>
        <taxon>Embryophyta</taxon>
        <taxon>Tracheophyta</taxon>
        <taxon>Spermatophyta</taxon>
        <taxon>Magnoliopsida</taxon>
        <taxon>eudicotyledons</taxon>
        <taxon>Gunneridae</taxon>
        <taxon>Pentapetalae</taxon>
        <taxon>rosids</taxon>
        <taxon>malvids</taxon>
        <taxon>Sapindales</taxon>
        <taxon>Meliaceae</taxon>
        <taxon>Melia</taxon>
    </lineage>
</organism>
<reference evidence="1 2" key="1">
    <citation type="journal article" date="2023" name="Science">
        <title>Complex scaffold remodeling in plant triterpene biosynthesis.</title>
        <authorList>
            <person name="De La Pena R."/>
            <person name="Hodgson H."/>
            <person name="Liu J.C."/>
            <person name="Stephenson M.J."/>
            <person name="Martin A.C."/>
            <person name="Owen C."/>
            <person name="Harkess A."/>
            <person name="Leebens-Mack J."/>
            <person name="Jimenez L.E."/>
            <person name="Osbourn A."/>
            <person name="Sattely E.S."/>
        </authorList>
    </citation>
    <scope>NUCLEOTIDE SEQUENCE [LARGE SCALE GENOMIC DNA]</scope>
    <source>
        <strain evidence="2">cv. JPN11</strain>
        <tissue evidence="1">Leaf</tissue>
    </source>
</reference>
<name>A0ACC1XE64_MELAZ</name>
<dbReference type="EMBL" id="CM051403">
    <property type="protein sequence ID" value="KAJ4709601.1"/>
    <property type="molecule type" value="Genomic_DNA"/>
</dbReference>